<feature type="transmembrane region" description="Helical" evidence="7">
    <location>
        <begin position="336"/>
        <end position="359"/>
    </location>
</feature>
<comment type="subcellular location">
    <subcellularLocation>
        <location evidence="1">Cell membrane</location>
        <topology evidence="1">Multi-pass membrane protein</topology>
    </subcellularLocation>
</comment>
<feature type="transmembrane region" description="Helical" evidence="7">
    <location>
        <begin position="247"/>
        <end position="270"/>
    </location>
</feature>
<feature type="domain" description="ABC transmembrane type-1" evidence="8">
    <location>
        <begin position="61"/>
        <end position="265"/>
    </location>
</feature>
<evidence type="ECO:0000256" key="7">
    <source>
        <dbReference type="SAM" id="Phobius"/>
    </source>
</evidence>
<feature type="transmembrane region" description="Helical" evidence="7">
    <location>
        <begin position="438"/>
        <end position="458"/>
    </location>
</feature>
<evidence type="ECO:0000256" key="5">
    <source>
        <dbReference type="ARBA" id="ARBA00022989"/>
    </source>
</evidence>
<keyword evidence="2" id="KW-0813">Transport</keyword>
<keyword evidence="4 7" id="KW-0812">Transmembrane</keyword>
<dbReference type="GO" id="GO:0005886">
    <property type="term" value="C:plasma membrane"/>
    <property type="evidence" value="ECO:0007669"/>
    <property type="project" value="UniProtKB-SubCell"/>
</dbReference>
<feature type="transmembrane region" description="Helical" evidence="7">
    <location>
        <begin position="198"/>
        <end position="227"/>
    </location>
</feature>
<dbReference type="InterPro" id="IPR000515">
    <property type="entry name" value="MetI-like"/>
</dbReference>
<dbReference type="PANTHER" id="PTHR30183:SF9">
    <property type="entry name" value="THIAMINE TRANSPORT SYSTEM PERMEASE PROTEIN THIP"/>
    <property type="match status" value="1"/>
</dbReference>
<dbReference type="InterPro" id="IPR035906">
    <property type="entry name" value="MetI-like_sf"/>
</dbReference>
<dbReference type="AlphaFoldDB" id="A0A0P0Z1P8"/>
<evidence type="ECO:0000256" key="1">
    <source>
        <dbReference type="ARBA" id="ARBA00004651"/>
    </source>
</evidence>
<proteinExistence type="predicted"/>
<dbReference type="SUPFAM" id="SSF161098">
    <property type="entry name" value="MetI-like"/>
    <property type="match status" value="2"/>
</dbReference>
<dbReference type="GO" id="GO:0055085">
    <property type="term" value="P:transmembrane transport"/>
    <property type="evidence" value="ECO:0007669"/>
    <property type="project" value="InterPro"/>
</dbReference>
<evidence type="ECO:0000256" key="6">
    <source>
        <dbReference type="ARBA" id="ARBA00023136"/>
    </source>
</evidence>
<feature type="transmembrane region" description="Helical" evidence="7">
    <location>
        <begin position="64"/>
        <end position="86"/>
    </location>
</feature>
<dbReference type="PANTHER" id="PTHR30183">
    <property type="entry name" value="MOLYBDENUM TRANSPORT SYSTEM PERMEASE PROTEIN MODB"/>
    <property type="match status" value="1"/>
</dbReference>
<protein>
    <submittedName>
        <fullName evidence="9">Permease protein, ABC-type thiamine transporter</fullName>
    </submittedName>
</protein>
<dbReference type="PROSITE" id="PS50928">
    <property type="entry name" value="ABC_TM1"/>
    <property type="match status" value="2"/>
</dbReference>
<feature type="transmembrane region" description="Helical" evidence="7">
    <location>
        <begin position="291"/>
        <end position="316"/>
    </location>
</feature>
<organism evidence="9">
    <name type="scientific">Aureimonas frigidaquae</name>
    <dbReference type="NCBI Taxonomy" id="424757"/>
    <lineage>
        <taxon>Bacteria</taxon>
        <taxon>Pseudomonadati</taxon>
        <taxon>Pseudomonadota</taxon>
        <taxon>Alphaproteobacteria</taxon>
        <taxon>Hyphomicrobiales</taxon>
        <taxon>Aurantimonadaceae</taxon>
        <taxon>Aureimonas</taxon>
    </lineage>
</organism>
<evidence type="ECO:0000256" key="2">
    <source>
        <dbReference type="ARBA" id="ARBA00022448"/>
    </source>
</evidence>
<dbReference type="Gene3D" id="1.10.3720.10">
    <property type="entry name" value="MetI-like"/>
    <property type="match status" value="2"/>
</dbReference>
<evidence type="ECO:0000313" key="9">
    <source>
        <dbReference type="EMBL" id="BAT27887.1"/>
    </source>
</evidence>
<feature type="transmembrane region" description="Helical" evidence="7">
    <location>
        <begin position="464"/>
        <end position="495"/>
    </location>
</feature>
<dbReference type="CDD" id="cd06261">
    <property type="entry name" value="TM_PBP2"/>
    <property type="match status" value="2"/>
</dbReference>
<reference evidence="9" key="1">
    <citation type="journal article" date="2015" name="Proc. Natl. Acad. Sci. U.S.A.">
        <title>Bacterial clade with the ribosomal RNA operon on a small plasmid rather than the chromosome.</title>
        <authorList>
            <person name="Anda M."/>
            <person name="Ohtsubo Y."/>
            <person name="Okubo T."/>
            <person name="Sugawara M."/>
            <person name="Nagata Y."/>
            <person name="Tsuda M."/>
            <person name="Minamisawa K."/>
            <person name="Mitsui H."/>
        </authorList>
    </citation>
    <scope>NUCLEOTIDE SEQUENCE</scope>
    <source>
        <strain evidence="9">JCM 14755</strain>
    </source>
</reference>
<keyword evidence="3" id="KW-1003">Cell membrane</keyword>
<evidence type="ECO:0000256" key="4">
    <source>
        <dbReference type="ARBA" id="ARBA00022692"/>
    </source>
</evidence>
<keyword evidence="5 7" id="KW-1133">Transmembrane helix</keyword>
<dbReference type="EMBL" id="LC066376">
    <property type="protein sequence ID" value="BAT27887.1"/>
    <property type="molecule type" value="Genomic_DNA"/>
</dbReference>
<keyword evidence="6 7" id="KW-0472">Membrane</keyword>
<accession>A0A0P0Z1P8</accession>
<evidence type="ECO:0000259" key="8">
    <source>
        <dbReference type="PROSITE" id="PS50928"/>
    </source>
</evidence>
<evidence type="ECO:0000256" key="3">
    <source>
        <dbReference type="ARBA" id="ARBA00022475"/>
    </source>
</evidence>
<feature type="transmembrane region" description="Helical" evidence="7">
    <location>
        <begin position="371"/>
        <end position="393"/>
    </location>
</feature>
<feature type="domain" description="ABC transmembrane type-1" evidence="8">
    <location>
        <begin position="336"/>
        <end position="525"/>
    </location>
</feature>
<feature type="transmembrane region" description="Helical" evidence="7">
    <location>
        <begin position="507"/>
        <end position="525"/>
    </location>
</feature>
<sequence length="535" mass="56183">MPRRHMRHALTAGSWPRMAAGAAGLACLVLILGAPFLVLPLATGSMPSLDVLADPYLLGVLRFTLMQAALSALLSALFGIPLALALHRTQFFGRHMLLRLFLLPQALPTLVAALGILAVFGRSGLLSQGLAALGLPRLDIYGLSGILLAHVFFNMPLAARIGFAALSAVPNESWKLAGQLSLGRAATFRIVEWPAIRAVLPGILTLIFMLCVTSFALVLVLGGGPAATTLEVAIYQSLRYDFDPGRVIALSLTQIVVVALVLVPASLWTRSAPAMFSLGGRVQRYERPGRLARLCDIAVIALGLAFVLTPFAAILANGLKADLAGLLMQASVHRAMVTSLVIALLATVCGLALSMALVFGAASRRLGASAFTMAGSIVLVVPPVVVGAGWFLLLRDVGAVSRLAPVIVILANAVMAVPFMMRILKPALDGAEATQRRLALQLGLSGMAYGRLVLWPVLRRPLGLAAAFGLALSLGDLGVVALFGSQDLVTLPYLLLQRMGSYRTDDAAGLALILAALCLVLMILAERGAGRTERG</sequence>
<feature type="transmembrane region" description="Helical" evidence="7">
    <location>
        <begin position="98"/>
        <end position="120"/>
    </location>
</feature>
<name>A0A0P0Z1P8_9HYPH</name>
<feature type="transmembrane region" description="Helical" evidence="7">
    <location>
        <begin position="399"/>
        <end position="417"/>
    </location>
</feature>